<dbReference type="EMBL" id="JARAOO010000009">
    <property type="protein sequence ID" value="KAJ7956884.1"/>
    <property type="molecule type" value="Genomic_DNA"/>
</dbReference>
<name>A0AAD7LEW2_QUISA</name>
<gene>
    <name evidence="2" type="ORF">O6P43_023259</name>
</gene>
<protein>
    <submittedName>
        <fullName evidence="2">Prostatic spermine-binding protein-like isoform X1</fullName>
    </submittedName>
</protein>
<evidence type="ECO:0000256" key="1">
    <source>
        <dbReference type="SAM" id="MobiDB-lite"/>
    </source>
</evidence>
<dbReference type="KEGG" id="qsa:O6P43_023259"/>
<evidence type="ECO:0000313" key="3">
    <source>
        <dbReference type="Proteomes" id="UP001163823"/>
    </source>
</evidence>
<accession>A0AAD7LEW2</accession>
<feature type="region of interest" description="Disordered" evidence="1">
    <location>
        <begin position="54"/>
        <end position="82"/>
    </location>
</feature>
<dbReference type="Proteomes" id="UP001163823">
    <property type="component" value="Chromosome 9"/>
</dbReference>
<comment type="caution">
    <text evidence="2">The sequence shown here is derived from an EMBL/GenBank/DDBJ whole genome shotgun (WGS) entry which is preliminary data.</text>
</comment>
<feature type="compositionally biased region" description="Basic and acidic residues" evidence="1">
    <location>
        <begin position="54"/>
        <end position="67"/>
    </location>
</feature>
<feature type="compositionally biased region" description="Acidic residues" evidence="1">
    <location>
        <begin position="68"/>
        <end position="82"/>
    </location>
</feature>
<proteinExistence type="predicted"/>
<dbReference type="AlphaFoldDB" id="A0AAD7LEW2"/>
<keyword evidence="3" id="KW-1185">Reference proteome</keyword>
<sequence length="91" mass="9817">MEADHSSVTVTFNYGALKNAEEALATLLISALVKAQLLAPATLGMLMTNTPRIKGEYDKQSKTKPLDAEGDDGDGGDGGDDDDWRRWFWGG</sequence>
<reference evidence="2" key="1">
    <citation type="journal article" date="2023" name="Science">
        <title>Elucidation of the pathway for biosynthesis of saponin adjuvants from the soapbark tree.</title>
        <authorList>
            <person name="Reed J."/>
            <person name="Orme A."/>
            <person name="El-Demerdash A."/>
            <person name="Owen C."/>
            <person name="Martin L.B.B."/>
            <person name="Misra R.C."/>
            <person name="Kikuchi S."/>
            <person name="Rejzek M."/>
            <person name="Martin A.C."/>
            <person name="Harkess A."/>
            <person name="Leebens-Mack J."/>
            <person name="Louveau T."/>
            <person name="Stephenson M.J."/>
            <person name="Osbourn A."/>
        </authorList>
    </citation>
    <scope>NUCLEOTIDE SEQUENCE</scope>
    <source>
        <strain evidence="2">S10</strain>
    </source>
</reference>
<evidence type="ECO:0000313" key="2">
    <source>
        <dbReference type="EMBL" id="KAJ7956884.1"/>
    </source>
</evidence>
<organism evidence="2 3">
    <name type="scientific">Quillaja saponaria</name>
    <name type="common">Soap bark tree</name>
    <dbReference type="NCBI Taxonomy" id="32244"/>
    <lineage>
        <taxon>Eukaryota</taxon>
        <taxon>Viridiplantae</taxon>
        <taxon>Streptophyta</taxon>
        <taxon>Embryophyta</taxon>
        <taxon>Tracheophyta</taxon>
        <taxon>Spermatophyta</taxon>
        <taxon>Magnoliopsida</taxon>
        <taxon>eudicotyledons</taxon>
        <taxon>Gunneridae</taxon>
        <taxon>Pentapetalae</taxon>
        <taxon>rosids</taxon>
        <taxon>fabids</taxon>
        <taxon>Fabales</taxon>
        <taxon>Quillajaceae</taxon>
        <taxon>Quillaja</taxon>
    </lineage>
</organism>